<dbReference type="SUPFAM" id="SSF46689">
    <property type="entry name" value="Homeodomain-like"/>
    <property type="match status" value="1"/>
</dbReference>
<dbReference type="PROSITE" id="PS50977">
    <property type="entry name" value="HTH_TETR_2"/>
    <property type="match status" value="1"/>
</dbReference>
<gene>
    <name evidence="6" type="ORF">DFR68_11186</name>
</gene>
<keyword evidence="7" id="KW-1185">Reference proteome</keyword>
<keyword evidence="2 4" id="KW-0238">DNA-binding</keyword>
<dbReference type="PRINTS" id="PR00455">
    <property type="entry name" value="HTHTETR"/>
</dbReference>
<dbReference type="PANTHER" id="PTHR30055:SF238">
    <property type="entry name" value="MYCOFACTOCIN BIOSYNTHESIS TRANSCRIPTIONAL REGULATOR MFTR-RELATED"/>
    <property type="match status" value="1"/>
</dbReference>
<organism evidence="6 7">
    <name type="scientific">Nocardia mexicana</name>
    <dbReference type="NCBI Taxonomy" id="279262"/>
    <lineage>
        <taxon>Bacteria</taxon>
        <taxon>Bacillati</taxon>
        <taxon>Actinomycetota</taxon>
        <taxon>Actinomycetes</taxon>
        <taxon>Mycobacteriales</taxon>
        <taxon>Nocardiaceae</taxon>
        <taxon>Nocardia</taxon>
    </lineage>
</organism>
<name>A0A370GRI5_9NOCA</name>
<evidence type="ECO:0000313" key="7">
    <source>
        <dbReference type="Proteomes" id="UP000255355"/>
    </source>
</evidence>
<reference evidence="6 7" key="1">
    <citation type="submission" date="2018-07" db="EMBL/GenBank/DDBJ databases">
        <title>Genomic Encyclopedia of Type Strains, Phase IV (KMG-IV): sequencing the most valuable type-strain genomes for metagenomic binning, comparative biology and taxonomic classification.</title>
        <authorList>
            <person name="Goeker M."/>
        </authorList>
    </citation>
    <scope>NUCLEOTIDE SEQUENCE [LARGE SCALE GENOMIC DNA]</scope>
    <source>
        <strain evidence="6 7">DSM 44952</strain>
    </source>
</reference>
<dbReference type="EMBL" id="QQAZ01000011">
    <property type="protein sequence ID" value="RDI46328.1"/>
    <property type="molecule type" value="Genomic_DNA"/>
</dbReference>
<dbReference type="Proteomes" id="UP000255355">
    <property type="component" value="Unassembled WGS sequence"/>
</dbReference>
<feature type="domain" description="HTH tetR-type" evidence="5">
    <location>
        <begin position="14"/>
        <end position="74"/>
    </location>
</feature>
<dbReference type="Gene3D" id="1.10.357.10">
    <property type="entry name" value="Tetracycline Repressor, domain 2"/>
    <property type="match status" value="1"/>
</dbReference>
<dbReference type="RefSeq" id="WP_068019497.1">
    <property type="nucleotide sequence ID" value="NZ_QQAZ01000011.1"/>
</dbReference>
<keyword evidence="3" id="KW-0804">Transcription</keyword>
<dbReference type="InterPro" id="IPR009057">
    <property type="entry name" value="Homeodomain-like_sf"/>
</dbReference>
<dbReference type="InterPro" id="IPR050109">
    <property type="entry name" value="HTH-type_TetR-like_transc_reg"/>
</dbReference>
<dbReference type="InterPro" id="IPR001647">
    <property type="entry name" value="HTH_TetR"/>
</dbReference>
<evidence type="ECO:0000256" key="1">
    <source>
        <dbReference type="ARBA" id="ARBA00023015"/>
    </source>
</evidence>
<protein>
    <submittedName>
        <fullName evidence="6">TetR family transcriptional regulator</fullName>
    </submittedName>
</protein>
<accession>A0A370GRI5</accession>
<evidence type="ECO:0000259" key="5">
    <source>
        <dbReference type="PROSITE" id="PS50977"/>
    </source>
</evidence>
<feature type="DNA-binding region" description="H-T-H motif" evidence="4">
    <location>
        <begin position="37"/>
        <end position="56"/>
    </location>
</feature>
<dbReference type="AlphaFoldDB" id="A0A370GRI5"/>
<comment type="caution">
    <text evidence="6">The sequence shown here is derived from an EMBL/GenBank/DDBJ whole genome shotgun (WGS) entry which is preliminary data.</text>
</comment>
<sequence length="203" mass="21594">MAASKPSLAARRKTETRLEIAHTAARLFAEQGTAAVTAEQIAAEAGVGLRTFYRYCRTKEDAVEPMLSTGASRWLDALAAGPRRLPTRAELEHAAVRALTPDAEIGEELDIMRGLLRAMAGDPALHTVWQRVNSSGEQALLTTLTDLSPDSDPLRLRLLAAAAATAIRIALEQWATTDAPATGAGSPADLVATCMHDLTGNIR</sequence>
<proteinExistence type="predicted"/>
<dbReference type="GO" id="GO:0003700">
    <property type="term" value="F:DNA-binding transcription factor activity"/>
    <property type="evidence" value="ECO:0007669"/>
    <property type="project" value="TreeGrafter"/>
</dbReference>
<dbReference type="STRING" id="1210089.GCA_001613165_02875"/>
<keyword evidence="1" id="KW-0805">Transcription regulation</keyword>
<evidence type="ECO:0000256" key="2">
    <source>
        <dbReference type="ARBA" id="ARBA00023125"/>
    </source>
</evidence>
<evidence type="ECO:0000313" key="6">
    <source>
        <dbReference type="EMBL" id="RDI46328.1"/>
    </source>
</evidence>
<evidence type="ECO:0000256" key="3">
    <source>
        <dbReference type="ARBA" id="ARBA00023163"/>
    </source>
</evidence>
<dbReference type="OrthoDB" id="3787664at2"/>
<dbReference type="PANTHER" id="PTHR30055">
    <property type="entry name" value="HTH-TYPE TRANSCRIPTIONAL REGULATOR RUTR"/>
    <property type="match status" value="1"/>
</dbReference>
<dbReference type="Pfam" id="PF00440">
    <property type="entry name" value="TetR_N"/>
    <property type="match status" value="1"/>
</dbReference>
<evidence type="ECO:0000256" key="4">
    <source>
        <dbReference type="PROSITE-ProRule" id="PRU00335"/>
    </source>
</evidence>
<dbReference type="GO" id="GO:0000976">
    <property type="term" value="F:transcription cis-regulatory region binding"/>
    <property type="evidence" value="ECO:0007669"/>
    <property type="project" value="TreeGrafter"/>
</dbReference>